<dbReference type="Proteomes" id="UP001219759">
    <property type="component" value="Segment"/>
</dbReference>
<proteinExistence type="predicted"/>
<name>A0AAE9ZK11_9CAUD</name>
<evidence type="ECO:0000313" key="2">
    <source>
        <dbReference type="Proteomes" id="UP001219759"/>
    </source>
</evidence>
<reference evidence="2" key="1">
    <citation type="submission" date="2023-01" db="EMBL/GenBank/DDBJ databases">
        <authorList>
            <person name="Bendele M."/>
            <person name="Baldwin A.R."/>
            <person name="Chauncey H.A."/>
            <person name="Connelly K.A."/>
            <person name="Daniel I."/>
            <person name="Fitzgerald E.B."/>
            <person name="McKinney B.E."/>
            <person name="Murray D.M."/>
            <person name="Parshall S."/>
            <person name="Stokes L.T."/>
            <person name="Tanaka K.N."/>
            <person name="Vinson E.C."/>
            <person name="Klevikis C."/>
            <person name="Temple L."/>
            <person name="Utz L."/>
            <person name="Rinehart C.A."/>
            <person name="Garlena R.A."/>
            <person name="Russell D.A."/>
            <person name="Jacobs-Sera D."/>
            <person name="Hatfull G.F."/>
        </authorList>
    </citation>
    <scope>NUCLEOTIDE SEQUENCE [LARGE SCALE GENOMIC DNA]</scope>
</reference>
<accession>A0AAE9ZK11</accession>
<organism evidence="1 2">
    <name type="scientific">Microbacterium phage Caron</name>
    <dbReference type="NCBI Taxonomy" id="3028494"/>
    <lineage>
        <taxon>Viruses</taxon>
        <taxon>Duplodnaviria</taxon>
        <taxon>Heunggongvirae</taxon>
        <taxon>Uroviricota</taxon>
        <taxon>Caudoviricetes</taxon>
        <taxon>Casidaviridae</taxon>
        <taxon>Barnstormervirus</taxon>
        <taxon>Barnstormervirus caron</taxon>
    </lineage>
</organism>
<dbReference type="EMBL" id="OQ190481">
    <property type="protein sequence ID" value="WDS52052.1"/>
    <property type="molecule type" value="Genomic_DNA"/>
</dbReference>
<sequence>MSKKSIAITVAVVIGVLAIPAAVWGVNVATAGIKGQGDAHVVKSSASNWTAAQARFEELYADIEATDRKITVAAEQKAADPEDKTAADTYLGTVNYCLSVVGEYNAEARKYLAEEFRAADLPAQIDNHDPATDCKE</sequence>
<evidence type="ECO:0000313" key="1">
    <source>
        <dbReference type="EMBL" id="WDS52052.1"/>
    </source>
</evidence>
<protein>
    <submittedName>
        <fullName evidence="1">Membrane protein</fullName>
    </submittedName>
</protein>
<gene>
    <name evidence="1" type="primary">26</name>
    <name evidence="1" type="ORF">SEA_CARON_26</name>
</gene>
<keyword evidence="2" id="KW-1185">Reference proteome</keyword>